<dbReference type="Pfam" id="PF14616">
    <property type="entry name" value="Rua1_C"/>
    <property type="match status" value="1"/>
</dbReference>
<dbReference type="PANTHER" id="PTHR28125:SF2">
    <property type="entry name" value="MEIOTIC EXPRESSION UP-REGULATED PROTEIN 26"/>
    <property type="match status" value="1"/>
</dbReference>
<feature type="region of interest" description="Disordered" evidence="1">
    <location>
        <begin position="119"/>
        <end position="140"/>
    </location>
</feature>
<reference evidence="3" key="1">
    <citation type="submission" date="2022-07" db="EMBL/GenBank/DDBJ databases">
        <title>Genome Sequence of Leucocoprinus birnbaumii.</title>
        <authorList>
            <person name="Buettner E."/>
        </authorList>
    </citation>
    <scope>NUCLEOTIDE SEQUENCE</scope>
    <source>
        <strain evidence="3">VT141</strain>
    </source>
</reference>
<dbReference type="PANTHER" id="PTHR28125">
    <property type="entry name" value="MEIOTIC EXPRESSION UP-REGULATED PROTEIN 26"/>
    <property type="match status" value="1"/>
</dbReference>
<evidence type="ECO:0000313" key="4">
    <source>
        <dbReference type="Proteomes" id="UP001213000"/>
    </source>
</evidence>
<feature type="compositionally biased region" description="Low complexity" evidence="1">
    <location>
        <begin position="236"/>
        <end position="249"/>
    </location>
</feature>
<comment type="caution">
    <text evidence="3">The sequence shown here is derived from an EMBL/GenBank/DDBJ whole genome shotgun (WGS) entry which is preliminary data.</text>
</comment>
<feature type="region of interest" description="Disordered" evidence="1">
    <location>
        <begin position="235"/>
        <end position="334"/>
    </location>
</feature>
<accession>A0AAD5W2A1</accession>
<gene>
    <name evidence="3" type="ORF">NP233_g438</name>
</gene>
<organism evidence="3 4">
    <name type="scientific">Leucocoprinus birnbaumii</name>
    <dbReference type="NCBI Taxonomy" id="56174"/>
    <lineage>
        <taxon>Eukaryota</taxon>
        <taxon>Fungi</taxon>
        <taxon>Dikarya</taxon>
        <taxon>Basidiomycota</taxon>
        <taxon>Agaricomycotina</taxon>
        <taxon>Agaricomycetes</taxon>
        <taxon>Agaricomycetidae</taxon>
        <taxon>Agaricales</taxon>
        <taxon>Agaricineae</taxon>
        <taxon>Agaricaceae</taxon>
        <taxon>Leucocoprinus</taxon>
    </lineage>
</organism>
<evidence type="ECO:0000259" key="2">
    <source>
        <dbReference type="Pfam" id="PF14616"/>
    </source>
</evidence>
<protein>
    <recommendedName>
        <fullName evidence="2">Transcription regulator Rua1 C-terminal domain-containing protein</fullName>
    </recommendedName>
</protein>
<feature type="compositionally biased region" description="Acidic residues" evidence="1">
    <location>
        <begin position="256"/>
        <end position="267"/>
    </location>
</feature>
<dbReference type="EMBL" id="JANIEX010000012">
    <property type="protein sequence ID" value="KAJ3576409.1"/>
    <property type="molecule type" value="Genomic_DNA"/>
</dbReference>
<sequence>MSSFYPGALLHQDLITDNISRVLTPWNYLSISPAPIRPQRSKTRTSSDSTRTLLDTPSPRLLAFASRDLAHTPVLLEVEAENILQSTPFEKHFGVTFSPAWLRPMQEVSPVVRASSSQEAVASSPGERAISPPKKQIPRASVPSPIHVMYSSDPGEDDESDFSEEYHFDMTDADGDGEIDDEMEETEDEEEITHYIQENSFLRRLHSVDPDNSDSRLLPPRQEHSLVLGSPCKIQPATVTTSPPSTAASLDVAYSDTDDNNSIEEDSPVQPHAFDGLAQSKDPPKTPEQSRASSPLSPLTPLTPLTRPATPLGSPVVLPTVSRRTTRSLSSKRNLDDDSFQTLAITPKRPRLSLRIPPRTKATLETTLEPTGAPSSTSPPVAVALTPIFTSRTFPSTIEISSKFPLFYRRYPISSYFQPPHLDSPFALLNARDPGGTYNPPRSAFDLYTPRFVKGKGPGKLGLCPICVEPLERGGENRKNWLAMKFSAFKCYHMQYAHGISAATGRPFAPPSAFQLVARPNAAKKERSQILQGKCQKCRKWVPVEGVKDVESKVKELVWWKHAASCYQDTTVAVDERDYFEHDAVFTAMEGYHVPS</sequence>
<proteinExistence type="predicted"/>
<dbReference type="InterPro" id="IPR028012">
    <property type="entry name" value="Rua1_C"/>
</dbReference>
<dbReference type="Proteomes" id="UP001213000">
    <property type="component" value="Unassembled WGS sequence"/>
</dbReference>
<evidence type="ECO:0000313" key="3">
    <source>
        <dbReference type="EMBL" id="KAJ3576409.1"/>
    </source>
</evidence>
<dbReference type="AlphaFoldDB" id="A0AAD5W2A1"/>
<name>A0AAD5W2A1_9AGAR</name>
<feature type="compositionally biased region" description="Low complexity" evidence="1">
    <location>
        <begin position="290"/>
        <end position="331"/>
    </location>
</feature>
<evidence type="ECO:0000256" key="1">
    <source>
        <dbReference type="SAM" id="MobiDB-lite"/>
    </source>
</evidence>
<feature type="domain" description="Transcription regulator Rua1 C-terminal" evidence="2">
    <location>
        <begin position="444"/>
        <end position="566"/>
    </location>
</feature>
<keyword evidence="4" id="KW-1185">Reference proteome</keyword>